<evidence type="ECO:0000256" key="1">
    <source>
        <dbReference type="SAM" id="MobiDB-lite"/>
    </source>
</evidence>
<feature type="transmembrane region" description="Helical" evidence="2">
    <location>
        <begin position="111"/>
        <end position="131"/>
    </location>
</feature>
<accession>A0ABS2U710</accession>
<keyword evidence="4" id="KW-1185">Reference proteome</keyword>
<protein>
    <recommendedName>
        <fullName evidence="5">Cytochrome b561 bacterial/Ni-hydrogenase domain-containing protein</fullName>
    </recommendedName>
</protein>
<feature type="transmembrane region" description="Helical" evidence="2">
    <location>
        <begin position="46"/>
        <end position="66"/>
    </location>
</feature>
<evidence type="ECO:0000313" key="3">
    <source>
        <dbReference type="EMBL" id="MBM9510305.1"/>
    </source>
</evidence>
<keyword evidence="2" id="KW-1133">Transmembrane helix</keyword>
<feature type="region of interest" description="Disordered" evidence="1">
    <location>
        <begin position="231"/>
        <end position="251"/>
    </location>
</feature>
<evidence type="ECO:0000313" key="4">
    <source>
        <dbReference type="Proteomes" id="UP000749040"/>
    </source>
</evidence>
<feature type="transmembrane region" description="Helical" evidence="2">
    <location>
        <begin position="192"/>
        <end position="214"/>
    </location>
</feature>
<comment type="caution">
    <text evidence="3">The sequence shown here is derived from an EMBL/GenBank/DDBJ whole genome shotgun (WGS) entry which is preliminary data.</text>
</comment>
<keyword evidence="2" id="KW-0472">Membrane</keyword>
<feature type="transmembrane region" description="Helical" evidence="2">
    <location>
        <begin position="12"/>
        <end position="37"/>
    </location>
</feature>
<proteinExistence type="predicted"/>
<organism evidence="3 4">
    <name type="scientific">Actinacidiphila acididurans</name>
    <dbReference type="NCBI Taxonomy" id="2784346"/>
    <lineage>
        <taxon>Bacteria</taxon>
        <taxon>Bacillati</taxon>
        <taxon>Actinomycetota</taxon>
        <taxon>Actinomycetes</taxon>
        <taxon>Kitasatosporales</taxon>
        <taxon>Streptomycetaceae</taxon>
        <taxon>Actinacidiphila</taxon>
    </lineage>
</organism>
<evidence type="ECO:0008006" key="5">
    <source>
        <dbReference type="Google" id="ProtNLM"/>
    </source>
</evidence>
<keyword evidence="2" id="KW-0812">Transmembrane</keyword>
<feature type="transmembrane region" description="Helical" evidence="2">
    <location>
        <begin position="152"/>
        <end position="172"/>
    </location>
</feature>
<reference evidence="3 4" key="1">
    <citation type="submission" date="2021-01" db="EMBL/GenBank/DDBJ databases">
        <title>Streptomyces acididurans sp. nov., isolated from a peat swamp forest soil.</title>
        <authorList>
            <person name="Chantavorakit T."/>
            <person name="Duangmal K."/>
        </authorList>
    </citation>
    <scope>NUCLEOTIDE SEQUENCE [LARGE SCALE GENOMIC DNA]</scope>
    <source>
        <strain evidence="3 4">KK5PA1</strain>
    </source>
</reference>
<dbReference type="Proteomes" id="UP000749040">
    <property type="component" value="Unassembled WGS sequence"/>
</dbReference>
<dbReference type="Pfam" id="PF19471">
    <property type="entry name" value="DUF6008"/>
    <property type="match status" value="1"/>
</dbReference>
<dbReference type="InterPro" id="IPR046050">
    <property type="entry name" value="DUF6008"/>
</dbReference>
<sequence>MPGMHMGSHASGLNITGAVLLLLWAVAMWAAVVGLWYANRNPGKRWVFTASAVVITIGIVGQIGHLQEHVAQAGYWIRHPNDPAWMTPWGSGLAKGFGRVDTSHPTLGMEILHLVGNFIFLAGLAAVMVITRHSRATQTRRWGKMGVWMQGIHGLEHLSLTLSVWFGADRAIGLSTWFGATQPGPGLSTYRLWWHFIANVMGSYIFAMAVYHLWRERAVIEAAYRLNPATPAAAGSRKPATGLGGTSPQTA</sequence>
<dbReference type="EMBL" id="JADKYB010000034">
    <property type="protein sequence ID" value="MBM9510305.1"/>
    <property type="molecule type" value="Genomic_DNA"/>
</dbReference>
<evidence type="ECO:0000256" key="2">
    <source>
        <dbReference type="SAM" id="Phobius"/>
    </source>
</evidence>
<name>A0ABS2U710_9ACTN</name>
<gene>
    <name evidence="3" type="ORF">ITX44_38255</name>
</gene>